<dbReference type="Pfam" id="PF00528">
    <property type="entry name" value="BPD_transp_1"/>
    <property type="match status" value="1"/>
</dbReference>
<evidence type="ECO:0000256" key="3">
    <source>
        <dbReference type="ARBA" id="ARBA00022448"/>
    </source>
</evidence>
<organism evidence="10 11">
    <name type="scientific">Falsiroseomonas oleicola</name>
    <dbReference type="NCBI Taxonomy" id="2801474"/>
    <lineage>
        <taxon>Bacteria</taxon>
        <taxon>Pseudomonadati</taxon>
        <taxon>Pseudomonadota</taxon>
        <taxon>Alphaproteobacteria</taxon>
        <taxon>Acetobacterales</taxon>
        <taxon>Roseomonadaceae</taxon>
        <taxon>Falsiroseomonas</taxon>
    </lineage>
</organism>
<dbReference type="EMBL" id="JAERQM010000010">
    <property type="protein sequence ID" value="MBU8546890.1"/>
    <property type="molecule type" value="Genomic_DNA"/>
</dbReference>
<dbReference type="InterPro" id="IPR050809">
    <property type="entry name" value="UgpAE/MalFG_permease"/>
</dbReference>
<feature type="transmembrane region" description="Helical" evidence="8">
    <location>
        <begin position="251"/>
        <end position="274"/>
    </location>
</feature>
<dbReference type="CDD" id="cd06261">
    <property type="entry name" value="TM_PBP2"/>
    <property type="match status" value="1"/>
</dbReference>
<evidence type="ECO:0000313" key="10">
    <source>
        <dbReference type="EMBL" id="MBU8546890.1"/>
    </source>
</evidence>
<feature type="transmembrane region" description="Helical" evidence="8">
    <location>
        <begin position="94"/>
        <end position="117"/>
    </location>
</feature>
<protein>
    <submittedName>
        <fullName evidence="10">Sugar ABC transporter permease</fullName>
    </submittedName>
</protein>
<evidence type="ECO:0000256" key="8">
    <source>
        <dbReference type="RuleBase" id="RU363032"/>
    </source>
</evidence>
<feature type="transmembrane region" description="Helical" evidence="8">
    <location>
        <begin position="12"/>
        <end position="35"/>
    </location>
</feature>
<keyword evidence="7 8" id="KW-0472">Membrane</keyword>
<name>A0ABS6HDT3_9PROT</name>
<feature type="transmembrane region" description="Helical" evidence="8">
    <location>
        <begin position="191"/>
        <end position="213"/>
    </location>
</feature>
<proteinExistence type="inferred from homology"/>
<evidence type="ECO:0000256" key="4">
    <source>
        <dbReference type="ARBA" id="ARBA00022475"/>
    </source>
</evidence>
<evidence type="ECO:0000256" key="2">
    <source>
        <dbReference type="ARBA" id="ARBA00009306"/>
    </source>
</evidence>
<evidence type="ECO:0000256" key="7">
    <source>
        <dbReference type="ARBA" id="ARBA00023136"/>
    </source>
</evidence>
<sequence length="284" mass="31554">MAQWILLTPAQLLLVSLILLPAIWVGWLSLHAVSFTAEMRFVGLGNFRTLIDDPVFWRAVWNTFLVVNAVVYGELLLGLGLALLAAGWMPFRTLFVALLIAPYAINEVSAVAMWRFVLEPDIGMVSWALEAVGLGQLDWSANPTDALVLASLLSIWIHTPFTFLILYAALQAVPRELIEAATVDGAGGWRVFIHVQLPVILPALLVALMFRYITAMRVFSEIWLLTEGGPARLTEVLAVYLYRAAFRYHEFGLASATGLVMMLLSLSIAAPYLYTAWKRMFARA</sequence>
<gene>
    <name evidence="10" type="ORF">JJQ90_24435</name>
</gene>
<comment type="similarity">
    <text evidence="2 8">Belongs to the binding-protein-dependent transport system permease family.</text>
</comment>
<reference evidence="10 11" key="1">
    <citation type="submission" date="2021-01" db="EMBL/GenBank/DDBJ databases">
        <title>Roseomonas sp. nov, a bacterium isolated from an oil production mixture in Yumen Oilfield.</title>
        <authorList>
            <person name="Wu D."/>
        </authorList>
    </citation>
    <scope>NUCLEOTIDE SEQUENCE [LARGE SCALE GENOMIC DNA]</scope>
    <source>
        <strain evidence="10 11">ROY-5-3</strain>
    </source>
</reference>
<keyword evidence="4" id="KW-1003">Cell membrane</keyword>
<feature type="transmembrane region" description="Helical" evidence="8">
    <location>
        <begin position="55"/>
        <end position="82"/>
    </location>
</feature>
<dbReference type="PROSITE" id="PS50928">
    <property type="entry name" value="ABC_TM1"/>
    <property type="match status" value="1"/>
</dbReference>
<feature type="domain" description="ABC transmembrane type-1" evidence="9">
    <location>
        <begin position="60"/>
        <end position="272"/>
    </location>
</feature>
<keyword evidence="6 8" id="KW-1133">Transmembrane helix</keyword>
<keyword evidence="11" id="KW-1185">Reference proteome</keyword>
<feature type="transmembrane region" description="Helical" evidence="8">
    <location>
        <begin position="146"/>
        <end position="170"/>
    </location>
</feature>
<evidence type="ECO:0000256" key="6">
    <source>
        <dbReference type="ARBA" id="ARBA00022989"/>
    </source>
</evidence>
<dbReference type="InterPro" id="IPR000515">
    <property type="entry name" value="MetI-like"/>
</dbReference>
<keyword evidence="5 8" id="KW-0812">Transmembrane</keyword>
<evidence type="ECO:0000259" key="9">
    <source>
        <dbReference type="PROSITE" id="PS50928"/>
    </source>
</evidence>
<evidence type="ECO:0000313" key="11">
    <source>
        <dbReference type="Proteomes" id="UP000689967"/>
    </source>
</evidence>
<dbReference type="PANTHER" id="PTHR43227:SF8">
    <property type="entry name" value="DIACETYLCHITOBIOSE UPTAKE SYSTEM PERMEASE PROTEIN DASB"/>
    <property type="match status" value="1"/>
</dbReference>
<dbReference type="PANTHER" id="PTHR43227">
    <property type="entry name" value="BLL4140 PROTEIN"/>
    <property type="match status" value="1"/>
</dbReference>
<evidence type="ECO:0000256" key="5">
    <source>
        <dbReference type="ARBA" id="ARBA00022692"/>
    </source>
</evidence>
<comment type="subcellular location">
    <subcellularLocation>
        <location evidence="1 8">Cell membrane</location>
        <topology evidence="1 8">Multi-pass membrane protein</topology>
    </subcellularLocation>
</comment>
<dbReference type="Proteomes" id="UP000689967">
    <property type="component" value="Unassembled WGS sequence"/>
</dbReference>
<accession>A0ABS6HDT3</accession>
<evidence type="ECO:0000256" key="1">
    <source>
        <dbReference type="ARBA" id="ARBA00004651"/>
    </source>
</evidence>
<keyword evidence="3 8" id="KW-0813">Transport</keyword>
<comment type="caution">
    <text evidence="10">The sequence shown here is derived from an EMBL/GenBank/DDBJ whole genome shotgun (WGS) entry which is preliminary data.</text>
</comment>